<dbReference type="InterPro" id="IPR010181">
    <property type="entry name" value="CGCAxxGCC_motif"/>
</dbReference>
<accession>A0A7G9GGK5</accession>
<dbReference type="KEGG" id="whj:H9Q79_06565"/>
<evidence type="ECO:0000313" key="2">
    <source>
        <dbReference type="Proteomes" id="UP000515860"/>
    </source>
</evidence>
<dbReference type="EMBL" id="CP060635">
    <property type="protein sequence ID" value="QNM09937.1"/>
    <property type="molecule type" value="Genomic_DNA"/>
</dbReference>
<keyword evidence="2" id="KW-1185">Reference proteome</keyword>
<protein>
    <submittedName>
        <fullName evidence="1">C_GCAxxG_C_C family protein</fullName>
    </submittedName>
</protein>
<organism evidence="1 2">
    <name type="scientific">Wansuia hejianensis</name>
    <dbReference type="NCBI Taxonomy" id="2763667"/>
    <lineage>
        <taxon>Bacteria</taxon>
        <taxon>Bacillati</taxon>
        <taxon>Bacillota</taxon>
        <taxon>Clostridia</taxon>
        <taxon>Lachnospirales</taxon>
        <taxon>Lachnospiraceae</taxon>
        <taxon>Wansuia</taxon>
    </lineage>
</organism>
<name>A0A7G9GGK5_9FIRM</name>
<evidence type="ECO:0000313" key="1">
    <source>
        <dbReference type="EMBL" id="QNM09937.1"/>
    </source>
</evidence>
<sequence>MKTRVEKTQELHSRGYNCAQAVACAYCDLVGISEDEMFRMTEGYGLGMGCMNGICGAVSGAVTLAGMKNSLGCENPTSKKATYQLSGEILKEFEEKNGSAICRDLKGVDTGRVLRACNDCIRDAAELAEKILFTKEV</sequence>
<dbReference type="Pfam" id="PF09719">
    <property type="entry name" value="C_GCAxxG_C_C"/>
    <property type="match status" value="1"/>
</dbReference>
<dbReference type="RefSeq" id="WP_118648381.1">
    <property type="nucleotide sequence ID" value="NZ_CP060635.1"/>
</dbReference>
<dbReference type="AlphaFoldDB" id="A0A7G9GGK5"/>
<gene>
    <name evidence="1" type="ORF">H9Q79_06565</name>
</gene>
<dbReference type="NCBIfam" id="TIGR01909">
    <property type="entry name" value="C_GCAxxG_C_C"/>
    <property type="match status" value="1"/>
</dbReference>
<reference evidence="1 2" key="1">
    <citation type="submission" date="2020-08" db="EMBL/GenBank/DDBJ databases">
        <authorList>
            <person name="Liu C."/>
            <person name="Sun Q."/>
        </authorList>
    </citation>
    <scope>NUCLEOTIDE SEQUENCE [LARGE SCALE GENOMIC DNA]</scope>
    <source>
        <strain evidence="1 2">NSJ-29</strain>
    </source>
</reference>
<proteinExistence type="predicted"/>
<dbReference type="Proteomes" id="UP000515860">
    <property type="component" value="Chromosome"/>
</dbReference>